<feature type="transmembrane region" description="Helical" evidence="1">
    <location>
        <begin position="12"/>
        <end position="31"/>
    </location>
</feature>
<protein>
    <submittedName>
        <fullName evidence="2">Uncharacterized protein</fullName>
    </submittedName>
</protein>
<name>A0ABQ8GFA2_9PEZI</name>
<keyword evidence="1" id="KW-1133">Transmembrane helix</keyword>
<keyword evidence="1" id="KW-0812">Transmembrane</keyword>
<proteinExistence type="predicted"/>
<gene>
    <name evidence="2" type="ORF">B0J12DRAFT_657312</name>
</gene>
<dbReference type="Proteomes" id="UP000774617">
    <property type="component" value="Unassembled WGS sequence"/>
</dbReference>
<dbReference type="EMBL" id="JAGTJR010000009">
    <property type="protein sequence ID" value="KAH7054319.1"/>
    <property type="molecule type" value="Genomic_DNA"/>
</dbReference>
<comment type="caution">
    <text evidence="2">The sequence shown here is derived from an EMBL/GenBank/DDBJ whole genome shotgun (WGS) entry which is preliminary data.</text>
</comment>
<organism evidence="2 3">
    <name type="scientific">Macrophomina phaseolina</name>
    <dbReference type="NCBI Taxonomy" id="35725"/>
    <lineage>
        <taxon>Eukaryota</taxon>
        <taxon>Fungi</taxon>
        <taxon>Dikarya</taxon>
        <taxon>Ascomycota</taxon>
        <taxon>Pezizomycotina</taxon>
        <taxon>Dothideomycetes</taxon>
        <taxon>Dothideomycetes incertae sedis</taxon>
        <taxon>Botryosphaeriales</taxon>
        <taxon>Botryosphaeriaceae</taxon>
        <taxon>Macrophomina</taxon>
    </lineage>
</organism>
<keyword evidence="1" id="KW-0472">Membrane</keyword>
<keyword evidence="3" id="KW-1185">Reference proteome</keyword>
<sequence length="95" mass="10532">MLHSSTSSLYWMAVQLNLGLVAGSISSLRAFPVLRRFGSTFNNSYVNSEGYVNSRSLEMGAMRQSNTGKKGRNRPMGESVLEQTVNISEERILSK</sequence>
<reference evidence="2 3" key="1">
    <citation type="journal article" date="2021" name="Nat. Commun.">
        <title>Genetic determinants of endophytism in the Arabidopsis root mycobiome.</title>
        <authorList>
            <person name="Mesny F."/>
            <person name="Miyauchi S."/>
            <person name="Thiergart T."/>
            <person name="Pickel B."/>
            <person name="Atanasova L."/>
            <person name="Karlsson M."/>
            <person name="Huettel B."/>
            <person name="Barry K.W."/>
            <person name="Haridas S."/>
            <person name="Chen C."/>
            <person name="Bauer D."/>
            <person name="Andreopoulos W."/>
            <person name="Pangilinan J."/>
            <person name="LaButti K."/>
            <person name="Riley R."/>
            <person name="Lipzen A."/>
            <person name="Clum A."/>
            <person name="Drula E."/>
            <person name="Henrissat B."/>
            <person name="Kohler A."/>
            <person name="Grigoriev I.V."/>
            <person name="Martin F.M."/>
            <person name="Hacquard S."/>
        </authorList>
    </citation>
    <scope>NUCLEOTIDE SEQUENCE [LARGE SCALE GENOMIC DNA]</scope>
    <source>
        <strain evidence="2 3">MPI-SDFR-AT-0080</strain>
    </source>
</reference>
<evidence type="ECO:0000256" key="1">
    <source>
        <dbReference type="SAM" id="Phobius"/>
    </source>
</evidence>
<accession>A0ABQ8GFA2</accession>
<evidence type="ECO:0000313" key="3">
    <source>
        <dbReference type="Proteomes" id="UP000774617"/>
    </source>
</evidence>
<evidence type="ECO:0000313" key="2">
    <source>
        <dbReference type="EMBL" id="KAH7054319.1"/>
    </source>
</evidence>